<dbReference type="GO" id="GO:0005524">
    <property type="term" value="F:ATP binding"/>
    <property type="evidence" value="ECO:0007669"/>
    <property type="project" value="UniProtKB-UniRule"/>
</dbReference>
<evidence type="ECO:0000256" key="5">
    <source>
        <dbReference type="ARBA" id="ARBA00023054"/>
    </source>
</evidence>
<dbReference type="FunFam" id="3.40.850.10:FF:000054">
    <property type="entry name" value="Kinesin-like protein"/>
    <property type="match status" value="1"/>
</dbReference>
<dbReference type="Gene3D" id="3.40.850.10">
    <property type="entry name" value="Kinesin motor domain"/>
    <property type="match status" value="1"/>
</dbReference>
<organism evidence="13">
    <name type="scientific">Zeugodacus cucurbitae</name>
    <name type="common">Melon fruit fly</name>
    <name type="synonym">Bactrocera cucurbitae</name>
    <dbReference type="NCBI Taxonomy" id="28588"/>
    <lineage>
        <taxon>Eukaryota</taxon>
        <taxon>Metazoa</taxon>
        <taxon>Ecdysozoa</taxon>
        <taxon>Arthropoda</taxon>
        <taxon>Hexapoda</taxon>
        <taxon>Insecta</taxon>
        <taxon>Pterygota</taxon>
        <taxon>Neoptera</taxon>
        <taxon>Endopterygota</taxon>
        <taxon>Diptera</taxon>
        <taxon>Brachycera</taxon>
        <taxon>Muscomorpha</taxon>
        <taxon>Tephritoidea</taxon>
        <taxon>Tephritidae</taxon>
        <taxon>Zeugodacus</taxon>
        <taxon>Zeugodacus</taxon>
    </lineage>
</organism>
<gene>
    <name evidence="13" type="primary">Kif18a</name>
    <name evidence="13" type="ORF">g.6269</name>
</gene>
<evidence type="ECO:0000256" key="2">
    <source>
        <dbReference type="ARBA" id="ARBA00022701"/>
    </source>
</evidence>
<evidence type="ECO:0000256" key="3">
    <source>
        <dbReference type="ARBA" id="ARBA00022741"/>
    </source>
</evidence>
<dbReference type="PANTHER" id="PTHR47968">
    <property type="entry name" value="CENTROMERE PROTEIN E"/>
    <property type="match status" value="1"/>
</dbReference>
<dbReference type="InterPro" id="IPR027417">
    <property type="entry name" value="P-loop_NTPase"/>
</dbReference>
<feature type="compositionally biased region" description="Basic and acidic residues" evidence="11">
    <location>
        <begin position="679"/>
        <end position="698"/>
    </location>
</feature>
<dbReference type="GO" id="GO:0005874">
    <property type="term" value="C:microtubule"/>
    <property type="evidence" value="ECO:0007669"/>
    <property type="project" value="UniProtKB-KW"/>
</dbReference>
<evidence type="ECO:0000256" key="4">
    <source>
        <dbReference type="ARBA" id="ARBA00022840"/>
    </source>
</evidence>
<dbReference type="GO" id="GO:0003777">
    <property type="term" value="F:microtubule motor activity"/>
    <property type="evidence" value="ECO:0007669"/>
    <property type="project" value="InterPro"/>
</dbReference>
<feature type="coiled-coil region" evidence="10">
    <location>
        <begin position="433"/>
        <end position="504"/>
    </location>
</feature>
<evidence type="ECO:0000259" key="12">
    <source>
        <dbReference type="PROSITE" id="PS50067"/>
    </source>
</evidence>
<dbReference type="SMART" id="SM00129">
    <property type="entry name" value="KISc"/>
    <property type="match status" value="1"/>
</dbReference>
<protein>
    <submittedName>
        <fullName evidence="13">Kinesin-like protein KIF18A</fullName>
    </submittedName>
</protein>
<sequence length="810" mass="92232">MSAEQTNIKVVVRVRPYNRRELEQNQRQIVKVLDDSTLLFDPDEEDDEFFFQGTKQNYRDITKRVNKKISMDFDRVFDPEATNRQIFEECTSPLVASVLNGYNCSVFVYGATGAGKTFTMLGSDTCPGLTFLTMRELFEKMQAQSSTHKFDVGVSYLEVYNELVMNLLTKTGPLKLREDSNGVVVSGLVLKPIYSADELLQMLAQGNANRTQHPTDANAESSRSHAIFQVHIRMTDRKTGTKRTVKLSMIDLAGSERAASTKGIGVRFKEGASINKSLLALGNCINKLADGMKHIPYRDSNLTRILKDSLGGNCQTLMVANVSMSSLTYEDTYNTLKYASRAKKIRTTLKQNVLKSNMPKDFYIKRVTELMAENERLKAKVTQLEKSSEATRSYNESELKAWYSKIDAVYSSVIKTQEYVIGNQSKIKSMNFREKLKKENIAYNKQLERNSNNLQEVLLPASTSGYNKEIARLEEESMRWRRKLHDANKDLEKLKKEIKESKYVEILKIYEKGKDLEVRYSKQDININHISGINAEFLRDSDKLRRAFGMACEVLQKSYDDLNTNMQDRYEQLQHFIKTHAYFGQEDYKKDSDEDLEVPTLKVTNAKRLHKTNDADMPTSTSTVKRHRSQRTALTNDFDLGLDITEDTDSDDCVSTFKKPAIRHAIMDETHVLSCATDDEHSTITDLSGKKSASESKDNNSLMRKKHLVSNILSEQIARVPMNKDRMKNVLLKSKSFNHHGLLKTVAAGVQKENKKFSPVRVRKSPRSIMVKSLAATANIVKRQAVRTVNSNNSDPIVRINRAASFRVKK</sequence>
<evidence type="ECO:0000313" key="13">
    <source>
        <dbReference type="EMBL" id="JAD10876.1"/>
    </source>
</evidence>
<dbReference type="PANTHER" id="PTHR47968:SF65">
    <property type="entry name" value="KINESIN MOTOR DOMAIN-CONTAINING PROTEIN"/>
    <property type="match status" value="1"/>
</dbReference>
<reference evidence="13" key="2">
    <citation type="journal article" date="2015" name="Gigascience">
        <title>Reconstructing a comprehensive transcriptome assembly of a white-pupal translocated strain of the pest fruit fly Bactrocera cucurbitae.</title>
        <authorList>
            <person name="Sim S.B."/>
            <person name="Calla B."/>
            <person name="Hall B."/>
            <person name="DeRego T."/>
            <person name="Geib S.M."/>
        </authorList>
    </citation>
    <scope>NUCLEOTIDE SEQUENCE</scope>
</reference>
<evidence type="ECO:0000256" key="7">
    <source>
        <dbReference type="ARBA" id="ARBA00023212"/>
    </source>
</evidence>
<feature type="domain" description="Kinesin motor" evidence="12">
    <location>
        <begin position="7"/>
        <end position="345"/>
    </location>
</feature>
<dbReference type="CDD" id="cd01370">
    <property type="entry name" value="KISc_KIP3_like"/>
    <property type="match status" value="1"/>
</dbReference>
<evidence type="ECO:0000256" key="1">
    <source>
        <dbReference type="ARBA" id="ARBA00004245"/>
    </source>
</evidence>
<evidence type="ECO:0000256" key="6">
    <source>
        <dbReference type="ARBA" id="ARBA00023175"/>
    </source>
</evidence>
<feature type="region of interest" description="Disordered" evidence="11">
    <location>
        <begin position="679"/>
        <end position="700"/>
    </location>
</feature>
<keyword evidence="6 9" id="KW-0505">Motor protein</keyword>
<keyword evidence="3 9" id="KW-0547">Nucleotide-binding</keyword>
<accession>A0A0A1XIQ4</accession>
<dbReference type="Pfam" id="PF00225">
    <property type="entry name" value="Kinesin"/>
    <property type="match status" value="1"/>
</dbReference>
<keyword evidence="7" id="KW-0206">Cytoskeleton</keyword>
<evidence type="ECO:0000256" key="10">
    <source>
        <dbReference type="SAM" id="Coils"/>
    </source>
</evidence>
<keyword evidence="5 10" id="KW-0175">Coiled coil</keyword>
<comment type="subcellular location">
    <subcellularLocation>
        <location evidence="1">Cytoplasm</location>
        <location evidence="1">Cytoskeleton</location>
    </subcellularLocation>
</comment>
<dbReference type="GO" id="GO:0008017">
    <property type="term" value="F:microtubule binding"/>
    <property type="evidence" value="ECO:0007669"/>
    <property type="project" value="InterPro"/>
</dbReference>
<evidence type="ECO:0000256" key="8">
    <source>
        <dbReference type="ARBA" id="ARBA00060769"/>
    </source>
</evidence>
<evidence type="ECO:0000256" key="9">
    <source>
        <dbReference type="PROSITE-ProRule" id="PRU00283"/>
    </source>
</evidence>
<dbReference type="EMBL" id="GBXI01003416">
    <property type="protein sequence ID" value="JAD10876.1"/>
    <property type="molecule type" value="Transcribed_RNA"/>
</dbReference>
<dbReference type="PRINTS" id="PR00380">
    <property type="entry name" value="KINESINHEAVY"/>
</dbReference>
<dbReference type="AlphaFoldDB" id="A0A0A1XIQ4"/>
<keyword evidence="2" id="KW-0493">Microtubule</keyword>
<dbReference type="InterPro" id="IPR001752">
    <property type="entry name" value="Kinesin_motor_dom"/>
</dbReference>
<feature type="coiled-coil region" evidence="10">
    <location>
        <begin position="360"/>
        <end position="387"/>
    </location>
</feature>
<dbReference type="GO" id="GO:0007018">
    <property type="term" value="P:microtubule-based movement"/>
    <property type="evidence" value="ECO:0007669"/>
    <property type="project" value="InterPro"/>
</dbReference>
<comment type="similarity">
    <text evidence="8">Belongs to the TRAFAC class myosin-kinesin ATPase superfamily. Kinesin family. KIN-8 subfamily.</text>
</comment>
<feature type="binding site" evidence="9">
    <location>
        <begin position="110"/>
        <end position="117"/>
    </location>
    <ligand>
        <name>ATP</name>
        <dbReference type="ChEBI" id="CHEBI:30616"/>
    </ligand>
</feature>
<keyword evidence="7" id="KW-0963">Cytoplasm</keyword>
<evidence type="ECO:0000256" key="11">
    <source>
        <dbReference type="SAM" id="MobiDB-lite"/>
    </source>
</evidence>
<reference evidence="13" key="1">
    <citation type="submission" date="2014-11" db="EMBL/GenBank/DDBJ databases">
        <authorList>
            <person name="Geib S."/>
        </authorList>
    </citation>
    <scope>NUCLEOTIDE SEQUENCE</scope>
</reference>
<dbReference type="PROSITE" id="PS50067">
    <property type="entry name" value="KINESIN_MOTOR_2"/>
    <property type="match status" value="1"/>
</dbReference>
<dbReference type="InterPro" id="IPR036961">
    <property type="entry name" value="Kinesin_motor_dom_sf"/>
</dbReference>
<keyword evidence="4 9" id="KW-0067">ATP-binding</keyword>
<proteinExistence type="inferred from homology"/>
<dbReference type="SUPFAM" id="SSF52540">
    <property type="entry name" value="P-loop containing nucleoside triphosphate hydrolases"/>
    <property type="match status" value="1"/>
</dbReference>
<dbReference type="OrthoDB" id="3176171at2759"/>
<dbReference type="InterPro" id="IPR027640">
    <property type="entry name" value="Kinesin-like_fam"/>
</dbReference>
<name>A0A0A1XIQ4_ZEUCU</name>